<dbReference type="SUPFAM" id="SSF46689">
    <property type="entry name" value="Homeodomain-like"/>
    <property type="match status" value="1"/>
</dbReference>
<dbReference type="PANTHER" id="PTHR30055:SF234">
    <property type="entry name" value="HTH-TYPE TRANSCRIPTIONAL REGULATOR BETI"/>
    <property type="match status" value="1"/>
</dbReference>
<comment type="caution">
    <text evidence="6">The sequence shown here is derived from an EMBL/GenBank/DDBJ whole genome shotgun (WGS) entry which is preliminary data.</text>
</comment>
<gene>
    <name evidence="6" type="ORF">H1D41_08495</name>
</gene>
<name>A0A8J7IVX6_9RHOB</name>
<dbReference type="Pfam" id="PF00440">
    <property type="entry name" value="TetR_N"/>
    <property type="match status" value="1"/>
</dbReference>
<feature type="domain" description="HTH tetR-type" evidence="5">
    <location>
        <begin position="2"/>
        <end position="62"/>
    </location>
</feature>
<dbReference type="InterPro" id="IPR001647">
    <property type="entry name" value="HTH_TetR"/>
</dbReference>
<dbReference type="InterPro" id="IPR050109">
    <property type="entry name" value="HTH-type_TetR-like_transc_reg"/>
</dbReference>
<proteinExistence type="predicted"/>
<dbReference type="GO" id="GO:0000976">
    <property type="term" value="F:transcription cis-regulatory region binding"/>
    <property type="evidence" value="ECO:0007669"/>
    <property type="project" value="TreeGrafter"/>
</dbReference>
<keyword evidence="1" id="KW-0805">Transcription regulation</keyword>
<evidence type="ECO:0000313" key="7">
    <source>
        <dbReference type="Proteomes" id="UP000640583"/>
    </source>
</evidence>
<keyword evidence="2 4" id="KW-0238">DNA-binding</keyword>
<organism evidence="6 7">
    <name type="scientific">Halocynthiibacter styelae</name>
    <dbReference type="NCBI Taxonomy" id="2761955"/>
    <lineage>
        <taxon>Bacteria</taxon>
        <taxon>Pseudomonadati</taxon>
        <taxon>Pseudomonadota</taxon>
        <taxon>Alphaproteobacteria</taxon>
        <taxon>Rhodobacterales</taxon>
        <taxon>Paracoccaceae</taxon>
        <taxon>Halocynthiibacter</taxon>
    </lineage>
</organism>
<dbReference type="Proteomes" id="UP000640583">
    <property type="component" value="Unassembled WGS sequence"/>
</dbReference>
<dbReference type="PANTHER" id="PTHR30055">
    <property type="entry name" value="HTH-TYPE TRANSCRIPTIONAL REGULATOR RUTR"/>
    <property type="match status" value="1"/>
</dbReference>
<dbReference type="Gene3D" id="1.10.357.10">
    <property type="entry name" value="Tetracycline Repressor, domain 2"/>
    <property type="match status" value="1"/>
</dbReference>
<dbReference type="GO" id="GO:0003700">
    <property type="term" value="F:DNA-binding transcription factor activity"/>
    <property type="evidence" value="ECO:0007669"/>
    <property type="project" value="TreeGrafter"/>
</dbReference>
<feature type="DNA-binding region" description="H-T-H motif" evidence="4">
    <location>
        <begin position="25"/>
        <end position="44"/>
    </location>
</feature>
<dbReference type="PRINTS" id="PR00455">
    <property type="entry name" value="HTHTETR"/>
</dbReference>
<dbReference type="RefSeq" id="WP_228848495.1">
    <property type="nucleotide sequence ID" value="NZ_JADCKQ010000005.1"/>
</dbReference>
<protein>
    <submittedName>
        <fullName evidence="6">TetR/AcrR family transcriptional regulator</fullName>
    </submittedName>
</protein>
<dbReference type="InterPro" id="IPR009057">
    <property type="entry name" value="Homeodomain-like_sf"/>
</dbReference>
<evidence type="ECO:0000256" key="3">
    <source>
        <dbReference type="ARBA" id="ARBA00023163"/>
    </source>
</evidence>
<evidence type="ECO:0000259" key="5">
    <source>
        <dbReference type="PROSITE" id="PS50977"/>
    </source>
</evidence>
<keyword evidence="7" id="KW-1185">Reference proteome</keyword>
<accession>A0A8J7IVX6</accession>
<sequence>MNEREKSIARAAMRAYQQKGVAKTTMTDVAREAGVSRQTVYNAFPNTDAVLRGAIRSYIEGLWQSVLTGWQACASLDEKLDVLLHHFALTPWEFLHSSPVAAELERGHNPAGHNEIAACRAIFREDIAALFTPWNDALQRQGTSPLAVSDFISWSIEGLKYNSMTREDMMQSIATLKALVLALIK</sequence>
<evidence type="ECO:0000313" key="6">
    <source>
        <dbReference type="EMBL" id="MBI1493668.1"/>
    </source>
</evidence>
<evidence type="ECO:0000256" key="1">
    <source>
        <dbReference type="ARBA" id="ARBA00023015"/>
    </source>
</evidence>
<dbReference type="EMBL" id="JADCKQ010000005">
    <property type="protein sequence ID" value="MBI1493668.1"/>
    <property type="molecule type" value="Genomic_DNA"/>
</dbReference>
<evidence type="ECO:0000256" key="4">
    <source>
        <dbReference type="PROSITE-ProRule" id="PRU00335"/>
    </source>
</evidence>
<evidence type="ECO:0000256" key="2">
    <source>
        <dbReference type="ARBA" id="ARBA00023125"/>
    </source>
</evidence>
<reference evidence="6" key="1">
    <citation type="submission" date="2020-10" db="EMBL/GenBank/DDBJ databases">
        <title>Paenihalocynthiibacter styelae gen. nov., sp. nov., isolated from stalked sea squirt Styela clava.</title>
        <authorList>
            <person name="Kim Y.-O."/>
            <person name="Yoon J.-H."/>
        </authorList>
    </citation>
    <scope>NUCLEOTIDE SEQUENCE</scope>
    <source>
        <strain evidence="6">MYP1-1</strain>
    </source>
</reference>
<keyword evidence="3" id="KW-0804">Transcription</keyword>
<dbReference type="PROSITE" id="PS50977">
    <property type="entry name" value="HTH_TETR_2"/>
    <property type="match status" value="1"/>
</dbReference>
<dbReference type="AlphaFoldDB" id="A0A8J7IVX6"/>